<feature type="region of interest" description="Disordered" evidence="1">
    <location>
        <begin position="168"/>
        <end position="190"/>
    </location>
</feature>
<gene>
    <name evidence="2" type="ORF">METZ01_LOCUS13020</name>
</gene>
<proteinExistence type="predicted"/>
<sequence>MPRIIHIDGVVDEFRIALVDRLQRAGADLARDIAEADVTVGLGEGASGDIVVVPSDSPHGAAKLIVRVHDLIVPSGGGEWGTGILSGWVEGVKRGDIEDRPNNAKARHWVHVRDVVDALAILTMAEGDQIAKGTIDVCGRRAWAEQDVIEEIGLLWQRYLNAIHHSHTPESLSDVPSPVRASDVTHSNRPDLGPLHNALINASGEGWHPLVPMRTALMELIALSGG</sequence>
<accession>A0A381NZS8</accession>
<evidence type="ECO:0000256" key="1">
    <source>
        <dbReference type="SAM" id="MobiDB-lite"/>
    </source>
</evidence>
<dbReference type="Gene3D" id="3.40.50.720">
    <property type="entry name" value="NAD(P)-binding Rossmann-like Domain"/>
    <property type="match status" value="1"/>
</dbReference>
<name>A0A381NZS8_9ZZZZ</name>
<organism evidence="2">
    <name type="scientific">marine metagenome</name>
    <dbReference type="NCBI Taxonomy" id="408172"/>
    <lineage>
        <taxon>unclassified sequences</taxon>
        <taxon>metagenomes</taxon>
        <taxon>ecological metagenomes</taxon>
    </lineage>
</organism>
<reference evidence="2" key="1">
    <citation type="submission" date="2018-05" db="EMBL/GenBank/DDBJ databases">
        <authorList>
            <person name="Lanie J.A."/>
            <person name="Ng W.-L."/>
            <person name="Kazmierczak K.M."/>
            <person name="Andrzejewski T.M."/>
            <person name="Davidsen T.M."/>
            <person name="Wayne K.J."/>
            <person name="Tettelin H."/>
            <person name="Glass J.I."/>
            <person name="Rusch D."/>
            <person name="Podicherti R."/>
            <person name="Tsui H.-C.T."/>
            <person name="Winkler M.E."/>
        </authorList>
    </citation>
    <scope>NUCLEOTIDE SEQUENCE</scope>
</reference>
<protein>
    <recommendedName>
        <fullName evidence="3">NAD-dependent epimerase/dehydratase domain-containing protein</fullName>
    </recommendedName>
</protein>
<dbReference type="AlphaFoldDB" id="A0A381NZS8"/>
<evidence type="ECO:0008006" key="3">
    <source>
        <dbReference type="Google" id="ProtNLM"/>
    </source>
</evidence>
<evidence type="ECO:0000313" key="2">
    <source>
        <dbReference type="EMBL" id="SUZ60166.1"/>
    </source>
</evidence>
<dbReference type="EMBL" id="UINC01000722">
    <property type="protein sequence ID" value="SUZ60166.1"/>
    <property type="molecule type" value="Genomic_DNA"/>
</dbReference>